<dbReference type="Proteomes" id="UP000195607">
    <property type="component" value="Chromosome I"/>
</dbReference>
<feature type="transmembrane region" description="Helical" evidence="6">
    <location>
        <begin position="188"/>
        <end position="206"/>
    </location>
</feature>
<dbReference type="PROSITE" id="PS00216">
    <property type="entry name" value="SUGAR_TRANSPORT_1"/>
    <property type="match status" value="1"/>
</dbReference>
<protein>
    <submittedName>
        <fullName evidence="8">SP family major facilitator superfamily permease</fullName>
    </submittedName>
</protein>
<feature type="transmembrane region" description="Helical" evidence="6">
    <location>
        <begin position="33"/>
        <end position="57"/>
    </location>
</feature>
<evidence type="ECO:0000256" key="2">
    <source>
        <dbReference type="ARBA" id="ARBA00022448"/>
    </source>
</evidence>
<dbReference type="InterPro" id="IPR020846">
    <property type="entry name" value="MFS_dom"/>
</dbReference>
<feature type="transmembrane region" description="Helical" evidence="6">
    <location>
        <begin position="405"/>
        <end position="429"/>
    </location>
</feature>
<proteinExistence type="predicted"/>
<name>A0A1N5V4Q3_9ARCH</name>
<dbReference type="AlphaFoldDB" id="A0A1N5V4Q3"/>
<evidence type="ECO:0000256" key="3">
    <source>
        <dbReference type="ARBA" id="ARBA00022692"/>
    </source>
</evidence>
<dbReference type="InterPro" id="IPR005829">
    <property type="entry name" value="Sugar_transporter_CS"/>
</dbReference>
<sequence length="466" mass="50832">MTFMSGNVNDSGERLANIQARLDRLPIRPYPRFWLVILGIGYFFAFYDILALSYAFVSPMVSQLKLTEILLSDSASATLFGYIVGTYVVSTISDYVGRRLGLVTNALLVAVGTLISALSFNAPELIAGRFIAGMGIGAEISIINTYMSEITPSHMRGKMTQWAYFSGALGFALAPFIALVIIPINADGWRYLFAIPAVIAVAIVFLRFSMPESPRWLVLKGKPDEAEKIINDMESFVKEKISTLPEIPAYEREIPGEHFPTREIFTKKYGPRLAIVASFWFLDYFLAYGILGFAPLIFVTSGFLFTTAVWYIGLGSTGYIVGAVSMTFIADKWERKYLIISALIPAIIAVFLFALALYDHSAVLLTIGAFLGSFATAFAVPAYTYTAEIYPTRARATGFALSDGIGHLGGAIVPFAFTAMVVLTTASIVKTGANFFILLGILEIIAAFVLLAGPRASRKPLETVSP</sequence>
<dbReference type="CDD" id="cd17316">
    <property type="entry name" value="MFS_SV2_like"/>
    <property type="match status" value="1"/>
</dbReference>
<dbReference type="EMBL" id="LT671858">
    <property type="protein sequence ID" value="SIM67971.1"/>
    <property type="molecule type" value="Genomic_DNA"/>
</dbReference>
<dbReference type="GO" id="GO:0022857">
    <property type="term" value="F:transmembrane transporter activity"/>
    <property type="evidence" value="ECO:0007669"/>
    <property type="project" value="InterPro"/>
</dbReference>
<evidence type="ECO:0000259" key="7">
    <source>
        <dbReference type="PROSITE" id="PS50850"/>
    </source>
</evidence>
<feature type="transmembrane region" description="Helical" evidence="6">
    <location>
        <begin position="310"/>
        <end position="330"/>
    </location>
</feature>
<feature type="transmembrane region" description="Helical" evidence="6">
    <location>
        <begin position="159"/>
        <end position="182"/>
    </location>
</feature>
<feature type="transmembrane region" description="Helical" evidence="6">
    <location>
        <begin position="126"/>
        <end position="147"/>
    </location>
</feature>
<gene>
    <name evidence="8" type="ORF">CSP5_1230</name>
</gene>
<dbReference type="SUPFAM" id="SSF103473">
    <property type="entry name" value="MFS general substrate transporter"/>
    <property type="match status" value="1"/>
</dbReference>
<dbReference type="InterPro" id="IPR005828">
    <property type="entry name" value="MFS_sugar_transport-like"/>
</dbReference>
<dbReference type="InterPro" id="IPR036259">
    <property type="entry name" value="MFS_trans_sf"/>
</dbReference>
<reference evidence="8 9" key="1">
    <citation type="submission" date="2016-04" db="EMBL/GenBank/DDBJ databases">
        <authorList>
            <person name="Evans L.H."/>
            <person name="Alamgir A."/>
            <person name="Owens N."/>
            <person name="Weber N.D."/>
            <person name="Virtaneva K."/>
            <person name="Barbian K."/>
            <person name="Babar A."/>
            <person name="Rosenke K."/>
        </authorList>
    </citation>
    <scope>NUCLEOTIDE SEQUENCE [LARGE SCALE GENOMIC DNA]</scope>
    <source>
        <strain evidence="9">S5(T) (JCM 30642 \VKM B-2941)</strain>
    </source>
</reference>
<feature type="transmembrane region" description="Helical" evidence="6">
    <location>
        <begin position="273"/>
        <end position="298"/>
    </location>
</feature>
<evidence type="ECO:0000313" key="9">
    <source>
        <dbReference type="Proteomes" id="UP000195607"/>
    </source>
</evidence>
<dbReference type="GO" id="GO:0016020">
    <property type="term" value="C:membrane"/>
    <property type="evidence" value="ECO:0007669"/>
    <property type="project" value="UniProtKB-SubCell"/>
</dbReference>
<keyword evidence="4 6" id="KW-1133">Transmembrane helix</keyword>
<evidence type="ECO:0000313" key="8">
    <source>
        <dbReference type="EMBL" id="SIM67971.1"/>
    </source>
</evidence>
<dbReference type="PANTHER" id="PTHR23511">
    <property type="entry name" value="SYNAPTIC VESICLE GLYCOPROTEIN 2"/>
    <property type="match status" value="1"/>
</dbReference>
<feature type="transmembrane region" description="Helical" evidence="6">
    <location>
        <begin position="100"/>
        <end position="120"/>
    </location>
</feature>
<feature type="transmembrane region" description="Helical" evidence="6">
    <location>
        <begin position="337"/>
        <end position="358"/>
    </location>
</feature>
<evidence type="ECO:0000256" key="1">
    <source>
        <dbReference type="ARBA" id="ARBA00004141"/>
    </source>
</evidence>
<keyword evidence="2" id="KW-0813">Transport</keyword>
<dbReference type="PROSITE" id="PS50850">
    <property type="entry name" value="MFS"/>
    <property type="match status" value="1"/>
</dbReference>
<comment type="subcellular location">
    <subcellularLocation>
        <location evidence="1">Membrane</location>
        <topology evidence="1">Multi-pass membrane protein</topology>
    </subcellularLocation>
</comment>
<organism evidence="8 9">
    <name type="scientific">Cuniculiplasma divulgatum</name>
    <dbReference type="NCBI Taxonomy" id="1673428"/>
    <lineage>
        <taxon>Archaea</taxon>
        <taxon>Methanobacteriati</taxon>
        <taxon>Thermoplasmatota</taxon>
        <taxon>Thermoplasmata</taxon>
        <taxon>Thermoplasmatales</taxon>
        <taxon>Cuniculiplasmataceae</taxon>
        <taxon>Cuniculiplasma</taxon>
    </lineage>
</organism>
<evidence type="ECO:0000256" key="5">
    <source>
        <dbReference type="ARBA" id="ARBA00023136"/>
    </source>
</evidence>
<evidence type="ECO:0000256" key="4">
    <source>
        <dbReference type="ARBA" id="ARBA00022989"/>
    </source>
</evidence>
<keyword evidence="3 6" id="KW-0812">Transmembrane</keyword>
<dbReference type="Pfam" id="PF00083">
    <property type="entry name" value="Sugar_tr"/>
    <property type="match status" value="1"/>
</dbReference>
<feature type="domain" description="Major facilitator superfamily (MFS) profile" evidence="7">
    <location>
        <begin position="34"/>
        <end position="458"/>
    </location>
</feature>
<feature type="transmembrane region" description="Helical" evidence="6">
    <location>
        <begin position="69"/>
        <end position="88"/>
    </location>
</feature>
<feature type="transmembrane region" description="Helical" evidence="6">
    <location>
        <begin position="435"/>
        <end position="453"/>
    </location>
</feature>
<dbReference type="Gene3D" id="1.20.1250.20">
    <property type="entry name" value="MFS general substrate transporter like domains"/>
    <property type="match status" value="1"/>
</dbReference>
<dbReference type="PANTHER" id="PTHR23511:SF34">
    <property type="entry name" value="SYNAPTIC VESICLE GLYCOPROTEIN 2"/>
    <property type="match status" value="1"/>
</dbReference>
<keyword evidence="5 6" id="KW-0472">Membrane</keyword>
<accession>A0A1N5V4Q3</accession>
<feature type="transmembrane region" description="Helical" evidence="6">
    <location>
        <begin position="364"/>
        <end position="385"/>
    </location>
</feature>
<dbReference type="PROSITE" id="PS00217">
    <property type="entry name" value="SUGAR_TRANSPORT_2"/>
    <property type="match status" value="1"/>
</dbReference>
<evidence type="ECO:0000256" key="6">
    <source>
        <dbReference type="SAM" id="Phobius"/>
    </source>
</evidence>